<organism evidence="7 8">
    <name type="scientific">Stagnihabitans tardus</name>
    <dbReference type="NCBI Taxonomy" id="2699202"/>
    <lineage>
        <taxon>Bacteria</taxon>
        <taxon>Pseudomonadati</taxon>
        <taxon>Pseudomonadota</taxon>
        <taxon>Alphaproteobacteria</taxon>
        <taxon>Rhodobacterales</taxon>
        <taxon>Paracoccaceae</taxon>
        <taxon>Stagnihabitans</taxon>
    </lineage>
</organism>
<dbReference type="SUPFAM" id="SSF51120">
    <property type="entry name" value="beta-Roll"/>
    <property type="match status" value="12"/>
</dbReference>
<proteinExistence type="predicted"/>
<dbReference type="InterPro" id="IPR036624">
    <property type="entry name" value="Hcp1-lik_sf"/>
</dbReference>
<evidence type="ECO:0000256" key="5">
    <source>
        <dbReference type="SAM" id="MobiDB-lite"/>
    </source>
</evidence>
<dbReference type="Gene3D" id="2.30.110.20">
    <property type="entry name" value="Hcp1-like"/>
    <property type="match status" value="5"/>
</dbReference>
<dbReference type="Pfam" id="PF08548">
    <property type="entry name" value="Peptidase_M10_C"/>
    <property type="match status" value="1"/>
</dbReference>
<dbReference type="InterPro" id="IPR013858">
    <property type="entry name" value="Peptidase_M10B_C"/>
</dbReference>
<comment type="cofactor">
    <cofactor evidence="1">
        <name>Ca(2+)</name>
        <dbReference type="ChEBI" id="CHEBI:29108"/>
    </cofactor>
</comment>
<evidence type="ECO:0000313" key="8">
    <source>
        <dbReference type="Proteomes" id="UP001193501"/>
    </source>
</evidence>
<evidence type="ECO:0000256" key="1">
    <source>
        <dbReference type="ARBA" id="ARBA00001913"/>
    </source>
</evidence>
<dbReference type="PROSITE" id="PS00330">
    <property type="entry name" value="HEMOLYSIN_CALCIUM"/>
    <property type="match status" value="9"/>
</dbReference>
<gene>
    <name evidence="7" type="ORF">GV832_20245</name>
</gene>
<dbReference type="InterPro" id="IPR001343">
    <property type="entry name" value="Hemolysn_Ca-bd"/>
</dbReference>
<dbReference type="RefSeq" id="WP_168776711.1">
    <property type="nucleotide sequence ID" value="NZ_JAABNR010000039.1"/>
</dbReference>
<accession>A0AAE4YEJ3</accession>
<dbReference type="PANTHER" id="PTHR38340:SF1">
    <property type="entry name" value="S-LAYER PROTEIN"/>
    <property type="match status" value="1"/>
</dbReference>
<dbReference type="InterPro" id="IPR018511">
    <property type="entry name" value="Hemolysin-typ_Ca-bd_CS"/>
</dbReference>
<keyword evidence="3" id="KW-0964">Secreted</keyword>
<feature type="region of interest" description="Disordered" evidence="5">
    <location>
        <begin position="2001"/>
        <end position="2036"/>
    </location>
</feature>
<evidence type="ECO:0000256" key="4">
    <source>
        <dbReference type="ARBA" id="ARBA00022737"/>
    </source>
</evidence>
<comment type="caution">
    <text evidence="7">The sequence shown here is derived from an EMBL/GenBank/DDBJ whole genome shotgun (WGS) entry which is preliminary data.</text>
</comment>
<dbReference type="PRINTS" id="PR00313">
    <property type="entry name" value="CABNDNGRPT"/>
</dbReference>
<dbReference type="PANTHER" id="PTHR38340">
    <property type="entry name" value="S-LAYER PROTEIN"/>
    <property type="match status" value="1"/>
</dbReference>
<comment type="subcellular location">
    <subcellularLocation>
        <location evidence="2">Secreted</location>
    </subcellularLocation>
</comment>
<evidence type="ECO:0000259" key="6">
    <source>
        <dbReference type="Pfam" id="PF08548"/>
    </source>
</evidence>
<feature type="region of interest" description="Disordered" evidence="5">
    <location>
        <begin position="1235"/>
        <end position="1264"/>
    </location>
</feature>
<dbReference type="EMBL" id="JAABNR010000039">
    <property type="protein sequence ID" value="NBZ89921.1"/>
    <property type="molecule type" value="Genomic_DNA"/>
</dbReference>
<dbReference type="Pfam" id="PF00353">
    <property type="entry name" value="HemolysinCabind"/>
    <property type="match status" value="13"/>
</dbReference>
<feature type="region of interest" description="Disordered" evidence="5">
    <location>
        <begin position="971"/>
        <end position="995"/>
    </location>
</feature>
<keyword evidence="8" id="KW-1185">Reference proteome</keyword>
<dbReference type="GO" id="GO:0005509">
    <property type="term" value="F:calcium ion binding"/>
    <property type="evidence" value="ECO:0007669"/>
    <property type="project" value="InterPro"/>
</dbReference>
<evidence type="ECO:0000256" key="2">
    <source>
        <dbReference type="ARBA" id="ARBA00004613"/>
    </source>
</evidence>
<dbReference type="InterPro" id="IPR011049">
    <property type="entry name" value="Serralysin-like_metalloprot_C"/>
</dbReference>
<evidence type="ECO:0000313" key="7">
    <source>
        <dbReference type="EMBL" id="NBZ89921.1"/>
    </source>
</evidence>
<feature type="domain" description="Peptidase M10 serralysin C-terminal" evidence="6">
    <location>
        <begin position="2110"/>
        <end position="2182"/>
    </location>
</feature>
<keyword evidence="4" id="KW-0677">Repeat</keyword>
<dbReference type="SUPFAM" id="SSF141452">
    <property type="entry name" value="Hcp1-like"/>
    <property type="match status" value="5"/>
</dbReference>
<dbReference type="GO" id="GO:0005615">
    <property type="term" value="C:extracellular space"/>
    <property type="evidence" value="ECO:0007669"/>
    <property type="project" value="InterPro"/>
</dbReference>
<protein>
    <recommendedName>
        <fullName evidence="6">Peptidase M10 serralysin C-terminal domain-containing protein</fullName>
    </recommendedName>
</protein>
<reference evidence="7" key="1">
    <citation type="submission" date="2020-01" db="EMBL/GenBank/DDBJ databases">
        <authorList>
            <person name="Chen W.-M."/>
        </authorList>
    </citation>
    <scope>NUCLEOTIDE SEQUENCE</scope>
    <source>
        <strain evidence="7">CYK-10</strain>
    </source>
</reference>
<evidence type="ECO:0000256" key="3">
    <source>
        <dbReference type="ARBA" id="ARBA00022525"/>
    </source>
</evidence>
<dbReference type="Proteomes" id="UP001193501">
    <property type="component" value="Unassembled WGS sequence"/>
</dbReference>
<dbReference type="InterPro" id="IPR050557">
    <property type="entry name" value="RTX_toxin/Mannuronan_C5-epim"/>
</dbReference>
<sequence>MDYFLALDGIGGSSKISGHENWLEIPSLRFSISTDALGRPVLEGMDLEVLTNLANLLSSVTSQTPFAGASLHGVNAAGDILLSIDLRNVVITQVQDDASPVLSISLGFDAIDMATLRQDATGRALGVDPAFGWDSTTNQATTVPGTTPSAPPGLGGGGRDLFLLIDGLDGGSTDTNHLGWFEVDDFNLKADGTGFEDLSITFASRSGLTAFLEAVSTGAGFAGLRLEAVAPGAPPRLGERWDLVGATMTGLSTGDGPITASFSFSGIQIETFEQVSNLSTVDQFGITAPLPEIAVGTESSAATAAAEYFLCIEGLVGDATEVNHVGWFKLTGFDLDVAALASGKAEFSLLDVNFLTDTGFAQVLGAAVTGSTFLRASIQGTASVNGVATVVYDLSLGTVGISALTDSGTAPLSARLSFQAVELETRGLTAQGSLTAASSFGWSLATNSPTTVQTATPGSVDRGGSADHDYFLLIDGLNGGATEAGHVGWFKLSDFDIDIAHLAQLAADDPAGAVSFAKIMVDIVGQTAMAQLMQKATLAGKLAGMRIEGASNGPTPETTFRLDLGGVRIDSLAQTTTENGSSPRLGLSFDSFVLTQTDAISGVSTKAGYDLVTGTVTTATPTLTVGAANGAALTTRDGFLAIAGLGGGSQNSSHLNWFEVVEASFGMHLQAGKPIYDSFSVTLVKQFDLADLMAAAASGAAFSGATFQGLGLGNRLTEQLDLSAVTLNSLRFEVVNGETVVKLDFGFRALEVNSFTYDATGSLSGSTRFGWNTVTNTAATVGSATPGAGTVGDLGPSYMLIDGLNGTNLQDGHSGWFAVQNLSFEAARANATTFGNLSVTVTGEPAITAILTRLSAGAVLTGVTLDGVGDAGNLVTQTGLGGVRVVSVTTVAGDGELPSYVLVLAYDRITLSSFDAGGNKVGSFGWNNVTDVAFAGDIVTNPGGTIADDALNGTRFGNLLVGLQGDDRLMGEGGNDTLRGGTGRDRLEGGADTDTADFSDKTTSVVVALNGSTTVTATVGGVAEDTLKDIENVTGGSGADRLTGDGLNNVLIGGLGNDTLRGGLGADLMDGGSQIDTADYADQTLSVALVLNGATQATAAIGGLAQDMIQNIENVIGGTGNDTLTGDGLANNLQGGGGNDSLSGMDGKDLLQGGKGNDLIDGGASIDTADYSDHTTAVAVTLNGAALVTQTANGVAEDQLRNVENLIGGSGADLLRGDGLANTFRGGLGADRLEGAAGDDTLSGEGDNDSFSGGSGRDRMDGGTGFDTADYSDRTDVLAVTLAGAVAATVLMGGVSEDQLLNIEAVLGGSGADTMTGDLLANLLVGNAGADSLSGGDGNDTVKGGTGADILDGGLAFDTLDLTDKTSAIVVTLNGTVQVGVAVGGVGEDLVRGFEAVLGGSAADRITGDTLGNFLSGNGGADSLVGLNGDDTLRGGDGVDTLDGGLNSDTADFGDKTATVAVTLNGAVSVTAKVGGVLEDVLRGIENLTGGSGNDSLTGDSLVNVLIGGAGNDLLRGGLSKDTLSGGTGIDTADYTDKTTSVVVTLDGGLFAGVSVGGVSEDLIREIENVTGGTGNDSLTGDGLANCLLGGDGNDRIIGGAGKDSLDGGLGLDTADYSALTASVAVTLNGVVHASVAIGGVAEDLIRNFETVVGGAGNDSLTGDGLANRLEGGAGNDLLRGGIGADTLEGGAGADMADYAEKTTSVRVTLAVATSVSVTVGGLAEDTIQNIENLRGGSGADSLTGDTLANLLLGGDGSDTLTGAAGNDTVQGGLGLDTLDGGTNTDTLDYSDKTTEVVALLNGSTFFAVTVGGVIEDQIRNFENLIGGSGNDRLVGDGQANLIEAGAGNDKMQGLGGADTFDGGTGADLVSFSDKTLAVSVTLAGSAFADVSVGGTVEDRLRNVEDLTGGAGNDSLTGDALANLLEGGSGNDLLTGRGGIDTLDGNTGSDTASFNDKTAAVVVTLNGAVTVVATVGGVADDSLRNIENLVGGSGNDSLTGDGANNLLAGGSGNDTLEGGSGNDTLEGGAGRDQLSGGSGRDVADFSFGAGFDLVLTLNGANGATAVMDGVQGDELFDIEGVIGTGGADSITGDSLGNMLDGSSGNDTLSGGQGLDTLIGSTGADVFVFASTPNDLTNFDVISDFTSGTDKIELDFTNFSAIKAENFVLGTSANAVREQVIYDITTGKLFYDADGTGGGAQVLVAVLSTRPGLDLGDFV</sequence>
<feature type="compositionally biased region" description="Low complexity" evidence="5">
    <location>
        <begin position="1243"/>
        <end position="1252"/>
    </location>
</feature>
<dbReference type="Gene3D" id="2.150.10.10">
    <property type="entry name" value="Serralysin-like metalloprotease, C-terminal"/>
    <property type="match status" value="10"/>
</dbReference>
<name>A0AAE4YEJ3_9RHOB</name>